<protein>
    <submittedName>
        <fullName evidence="2">G2154 protein</fullName>
    </submittedName>
</protein>
<feature type="compositionally biased region" description="Basic residues" evidence="1">
    <location>
        <begin position="72"/>
        <end position="81"/>
    </location>
</feature>
<dbReference type="EMBL" id="CAXHTA020000003">
    <property type="protein sequence ID" value="CAL5220184.1"/>
    <property type="molecule type" value="Genomic_DNA"/>
</dbReference>
<organism evidence="2 3">
    <name type="scientific">Coccomyxa viridis</name>
    <dbReference type="NCBI Taxonomy" id="1274662"/>
    <lineage>
        <taxon>Eukaryota</taxon>
        <taxon>Viridiplantae</taxon>
        <taxon>Chlorophyta</taxon>
        <taxon>core chlorophytes</taxon>
        <taxon>Trebouxiophyceae</taxon>
        <taxon>Trebouxiophyceae incertae sedis</taxon>
        <taxon>Coccomyxaceae</taxon>
        <taxon>Coccomyxa</taxon>
    </lineage>
</organism>
<proteinExistence type="predicted"/>
<feature type="region of interest" description="Disordered" evidence="1">
    <location>
        <begin position="38"/>
        <end position="111"/>
    </location>
</feature>
<reference evidence="2 3" key="1">
    <citation type="submission" date="2024-06" db="EMBL/GenBank/DDBJ databases">
        <authorList>
            <person name="Kraege A."/>
            <person name="Thomma B."/>
        </authorList>
    </citation>
    <scope>NUCLEOTIDE SEQUENCE [LARGE SCALE GENOMIC DNA]</scope>
</reference>
<accession>A0ABP1FLW9</accession>
<evidence type="ECO:0000313" key="3">
    <source>
        <dbReference type="Proteomes" id="UP001497392"/>
    </source>
</evidence>
<dbReference type="Proteomes" id="UP001497392">
    <property type="component" value="Unassembled WGS sequence"/>
</dbReference>
<evidence type="ECO:0000313" key="2">
    <source>
        <dbReference type="EMBL" id="CAL5220184.1"/>
    </source>
</evidence>
<evidence type="ECO:0000256" key="1">
    <source>
        <dbReference type="SAM" id="MobiDB-lite"/>
    </source>
</evidence>
<sequence length="111" mass="11409">MKYYDEHRNQACLAAAVAALSQTQAPAAEVPLACPMAQQGGEQGEMPVPAIGEPAQEDAAGASRDVGEGKHRGLSRGKLRGPRPLEPANLIIPQGHGTPGQGQHVLALGGE</sequence>
<keyword evidence="3" id="KW-1185">Reference proteome</keyword>
<name>A0ABP1FLW9_9CHLO</name>
<comment type="caution">
    <text evidence="2">The sequence shown here is derived from an EMBL/GenBank/DDBJ whole genome shotgun (WGS) entry which is preliminary data.</text>
</comment>
<gene>
    <name evidence="2" type="primary">g2154</name>
    <name evidence="2" type="ORF">VP750_LOCUS1843</name>
</gene>
<feature type="compositionally biased region" description="Low complexity" evidence="1">
    <location>
        <begin position="93"/>
        <end position="104"/>
    </location>
</feature>